<reference evidence="2 3" key="1">
    <citation type="submission" date="2019-05" db="EMBL/GenBank/DDBJ databases">
        <title>Another draft genome of Portunus trituberculatus and its Hox gene families provides insights of decapod evolution.</title>
        <authorList>
            <person name="Jeong J.-H."/>
            <person name="Song I."/>
            <person name="Kim S."/>
            <person name="Choi T."/>
            <person name="Kim D."/>
            <person name="Ryu S."/>
            <person name="Kim W."/>
        </authorList>
    </citation>
    <scope>NUCLEOTIDE SEQUENCE [LARGE SCALE GENOMIC DNA]</scope>
    <source>
        <tissue evidence="2">Muscle</tissue>
    </source>
</reference>
<gene>
    <name evidence="2" type="ORF">E2C01_081574</name>
</gene>
<dbReference type="Proteomes" id="UP000324222">
    <property type="component" value="Unassembled WGS sequence"/>
</dbReference>
<protein>
    <submittedName>
        <fullName evidence="2">Uncharacterized protein</fullName>
    </submittedName>
</protein>
<comment type="caution">
    <text evidence="2">The sequence shown here is derived from an EMBL/GenBank/DDBJ whole genome shotgun (WGS) entry which is preliminary data.</text>
</comment>
<name>A0A5B7J1H9_PORTR</name>
<keyword evidence="3" id="KW-1185">Reference proteome</keyword>
<dbReference type="AlphaFoldDB" id="A0A5B7J1H9"/>
<feature type="region of interest" description="Disordered" evidence="1">
    <location>
        <begin position="96"/>
        <end position="232"/>
    </location>
</feature>
<accession>A0A5B7J1H9</accession>
<evidence type="ECO:0000313" key="3">
    <source>
        <dbReference type="Proteomes" id="UP000324222"/>
    </source>
</evidence>
<evidence type="ECO:0000313" key="2">
    <source>
        <dbReference type="EMBL" id="MPC86738.1"/>
    </source>
</evidence>
<sequence>MILWSRKSLSRRPEDRWTRGWLRVPRQLMMVPEPSSTADSPRLGRARRGGGALLDELLQAAVMVVVVEATCTRTSSSWCTILPFMAAPRPWAAQPAWASRSGAPGGGRGVSLGPVPRGPPHTHASSGNTLISSCPGRESHRGGDRGARHGGWAGRRILPHPRPHHLLRCRGLPAGGAPPSNHHKARTTTTITRRRPAPRPAGALVPGRQNVLPRPPPPRRRAPPVGRTPPSPVPPATFLIHAMSHAALRASDYVTRGGRQGGPRSAGCTQGGCVVLARGVTGLVDKQAAPAAGRSSPGVLRGLKAQRRTGPGPSLTRLPLEPSCAGNYDITQLRDL</sequence>
<organism evidence="2 3">
    <name type="scientific">Portunus trituberculatus</name>
    <name type="common">Swimming crab</name>
    <name type="synonym">Neptunus trituberculatus</name>
    <dbReference type="NCBI Taxonomy" id="210409"/>
    <lineage>
        <taxon>Eukaryota</taxon>
        <taxon>Metazoa</taxon>
        <taxon>Ecdysozoa</taxon>
        <taxon>Arthropoda</taxon>
        <taxon>Crustacea</taxon>
        <taxon>Multicrustacea</taxon>
        <taxon>Malacostraca</taxon>
        <taxon>Eumalacostraca</taxon>
        <taxon>Eucarida</taxon>
        <taxon>Decapoda</taxon>
        <taxon>Pleocyemata</taxon>
        <taxon>Brachyura</taxon>
        <taxon>Eubrachyura</taxon>
        <taxon>Portunoidea</taxon>
        <taxon>Portunidae</taxon>
        <taxon>Portuninae</taxon>
        <taxon>Portunus</taxon>
    </lineage>
</organism>
<feature type="compositionally biased region" description="Basic residues" evidence="1">
    <location>
        <begin position="157"/>
        <end position="168"/>
    </location>
</feature>
<feature type="compositionally biased region" description="Basic residues" evidence="1">
    <location>
        <begin position="181"/>
        <end position="197"/>
    </location>
</feature>
<evidence type="ECO:0000256" key="1">
    <source>
        <dbReference type="SAM" id="MobiDB-lite"/>
    </source>
</evidence>
<feature type="compositionally biased region" description="Polar residues" evidence="1">
    <location>
        <begin position="123"/>
        <end position="132"/>
    </location>
</feature>
<feature type="region of interest" description="Disordered" evidence="1">
    <location>
        <begin position="288"/>
        <end position="320"/>
    </location>
</feature>
<feature type="compositionally biased region" description="Basic and acidic residues" evidence="1">
    <location>
        <begin position="137"/>
        <end position="147"/>
    </location>
</feature>
<proteinExistence type="predicted"/>
<dbReference type="EMBL" id="VSRR010072346">
    <property type="protein sequence ID" value="MPC86738.1"/>
    <property type="molecule type" value="Genomic_DNA"/>
</dbReference>